<evidence type="ECO:0000256" key="2">
    <source>
        <dbReference type="ARBA" id="ARBA00022679"/>
    </source>
</evidence>
<dbReference type="Gene3D" id="3.40.50.10350">
    <property type="entry name" value="Glycerate kinase, domain 1"/>
    <property type="match status" value="1"/>
</dbReference>
<dbReference type="NCBIfam" id="TIGR00045">
    <property type="entry name" value="glycerate kinase"/>
    <property type="match status" value="1"/>
</dbReference>
<dbReference type="AlphaFoldDB" id="A0A242VGU8"/>
<evidence type="ECO:0000256" key="1">
    <source>
        <dbReference type="ARBA" id="ARBA00006284"/>
    </source>
</evidence>
<sequence>MRVLVAMDEFNGILSSYDANRYVEEAVASQIKDADIVQVPLFNGRHELLNSVFMWKSGTQYRIQAHDAEMNDIEVRYGQTEDGLTVIQAEQFLKGTSNYLNHTSYGLGEVIHHALSKNAKTIAISVGGTDTFDGGAGLLQALGAVFYNDDGEIVDMRKGLNQLKHIRRIDTRGLDERLNQTHFQILIDFDSKMYGKHSAILQSYQALHLSRDEAVEIDNLIWYFSEILKHELQLSLGHIERGGAGGGIAAVFKAMFNAELMTSHELVDQITGLESLVKQADLIIFGEGINERDLVIDTSSLRIAELAHQYDKVAVAICGTSEKFERYEKQGITAMFNLFDEMPPLYPDFKLGVQLRTHVIQSINLLKASL</sequence>
<dbReference type="PANTHER" id="PTHR21599:SF0">
    <property type="entry name" value="GLYCERATE KINASE"/>
    <property type="match status" value="1"/>
</dbReference>
<evidence type="ECO:0000256" key="4">
    <source>
        <dbReference type="PIRNR" id="PIRNR006078"/>
    </source>
</evidence>
<evidence type="ECO:0000256" key="3">
    <source>
        <dbReference type="ARBA" id="ARBA00022777"/>
    </source>
</evidence>
<evidence type="ECO:0000313" key="7">
    <source>
        <dbReference type="Proteomes" id="UP000195208"/>
    </source>
</evidence>
<dbReference type="EMBL" id="NEFX01000005">
    <property type="protein sequence ID" value="OTW31559.1"/>
    <property type="molecule type" value="Genomic_DNA"/>
</dbReference>
<dbReference type="GO" id="GO:0008887">
    <property type="term" value="F:glycerate kinase activity"/>
    <property type="evidence" value="ECO:0007669"/>
    <property type="project" value="UniProtKB-UniRule"/>
</dbReference>
<evidence type="ECO:0000313" key="6">
    <source>
        <dbReference type="EMBL" id="OTW31559.1"/>
    </source>
</evidence>
<evidence type="ECO:0000313" key="8">
    <source>
        <dbReference type="Proteomes" id="UP000646308"/>
    </source>
</evidence>
<reference evidence="6 7" key="1">
    <citation type="submission" date="2017-04" db="EMBL/GenBank/DDBJ databases">
        <title>Staphylococcus agnetis, a potential pathogen in the broiler production.</title>
        <authorList>
            <person name="Poulsen L."/>
        </authorList>
    </citation>
    <scope>NUCLEOTIDE SEQUENCE [LARGE SCALE GENOMIC DNA]</scope>
    <source>
        <strain evidence="6 7">723_310714_2_2_spleen</strain>
    </source>
</reference>
<dbReference type="Proteomes" id="UP000646308">
    <property type="component" value="Unassembled WGS sequence"/>
</dbReference>
<dbReference type="SUPFAM" id="SSF110738">
    <property type="entry name" value="Glycerate kinase I"/>
    <property type="match status" value="1"/>
</dbReference>
<dbReference type="Pfam" id="PF02595">
    <property type="entry name" value="Gly_kinase"/>
    <property type="match status" value="1"/>
</dbReference>
<dbReference type="InterPro" id="IPR018197">
    <property type="entry name" value="Glycerate_kinase_RE-like"/>
</dbReference>
<name>A0A242VGU8_9STAP</name>
<proteinExistence type="inferred from homology"/>
<dbReference type="InterPro" id="IPR018193">
    <property type="entry name" value="Glyc_kinase_flavodox-like_fold"/>
</dbReference>
<comment type="caution">
    <text evidence="5">The sequence shown here is derived from an EMBL/GenBank/DDBJ whole genome shotgun (WGS) entry which is preliminary data.</text>
</comment>
<organism evidence="5 8">
    <name type="scientific">Staphylococcus agnetis</name>
    <dbReference type="NCBI Taxonomy" id="985762"/>
    <lineage>
        <taxon>Bacteria</taxon>
        <taxon>Bacillati</taxon>
        <taxon>Bacillota</taxon>
        <taxon>Bacilli</taxon>
        <taxon>Bacillales</taxon>
        <taxon>Staphylococcaceae</taxon>
        <taxon>Staphylococcus</taxon>
    </lineage>
</organism>
<evidence type="ECO:0000313" key="5">
    <source>
        <dbReference type="EMBL" id="NJI01997.1"/>
    </source>
</evidence>
<comment type="similarity">
    <text evidence="1 4">Belongs to the glycerate kinase type-1 family.</text>
</comment>
<dbReference type="GeneID" id="57690925"/>
<dbReference type="PANTHER" id="PTHR21599">
    <property type="entry name" value="GLYCERATE KINASE"/>
    <property type="match status" value="1"/>
</dbReference>
<dbReference type="Gene3D" id="3.90.1510.10">
    <property type="entry name" value="Glycerate kinase, domain 2"/>
    <property type="match status" value="1"/>
</dbReference>
<accession>A0A242VGU8</accession>
<dbReference type="Proteomes" id="UP000195208">
    <property type="component" value="Unassembled WGS sequence"/>
</dbReference>
<protein>
    <submittedName>
        <fullName evidence="5">Glycerate kinase</fullName>
        <ecNumber evidence="5">2.7.1.-</ecNumber>
    </submittedName>
</protein>
<dbReference type="GO" id="GO:0031388">
    <property type="term" value="P:organic acid phosphorylation"/>
    <property type="evidence" value="ECO:0007669"/>
    <property type="project" value="UniProtKB-UniRule"/>
</dbReference>
<dbReference type="EMBL" id="WMFL01000058">
    <property type="protein sequence ID" value="NJI01997.1"/>
    <property type="molecule type" value="Genomic_DNA"/>
</dbReference>
<keyword evidence="2 4" id="KW-0808">Transferase</keyword>
<keyword evidence="7" id="KW-1185">Reference proteome</keyword>
<dbReference type="RefSeq" id="WP_085622714.1">
    <property type="nucleotide sequence ID" value="NZ_CP031266.1"/>
</dbReference>
<dbReference type="EC" id="2.7.1.-" evidence="5"/>
<gene>
    <name evidence="6" type="ORF">B9M88_03410</name>
    <name evidence="5" type="ORF">GLV84_03875</name>
</gene>
<dbReference type="InterPro" id="IPR036129">
    <property type="entry name" value="Glycerate_kinase_sf"/>
</dbReference>
<dbReference type="PIRSF" id="PIRSF006078">
    <property type="entry name" value="GlxK"/>
    <property type="match status" value="1"/>
</dbReference>
<reference evidence="5" key="2">
    <citation type="submission" date="2019-11" db="EMBL/GenBank/DDBJ databases">
        <title>Whole genome comparisons of Staphylococcus agnetis isolates from cattle and chickens.</title>
        <authorList>
            <person name="Rhoads D."/>
            <person name="Shwani A."/>
            <person name="Adkins P."/>
            <person name="Calcutt M."/>
            <person name="Middleton J."/>
        </authorList>
    </citation>
    <scope>NUCLEOTIDE SEQUENCE</scope>
    <source>
        <strain evidence="5">1387</strain>
    </source>
</reference>
<keyword evidence="3 4" id="KW-0418">Kinase</keyword>
<dbReference type="InterPro" id="IPR004381">
    <property type="entry name" value="Glycerate_kinase"/>
</dbReference>